<evidence type="ECO:0000256" key="5">
    <source>
        <dbReference type="PROSITE-ProRule" id="PRU00042"/>
    </source>
</evidence>
<keyword evidence="3 5" id="KW-0863">Zinc-finger</keyword>
<dbReference type="InterPro" id="IPR036236">
    <property type="entry name" value="Znf_C2H2_sf"/>
</dbReference>
<keyword evidence="2" id="KW-0677">Repeat</keyword>
<feature type="domain" description="C2H2-type" evidence="7">
    <location>
        <begin position="28"/>
        <end position="55"/>
    </location>
</feature>
<dbReference type="OrthoDB" id="6077919at2759"/>
<organism evidence="8 9">
    <name type="scientific">Leptocoma aspasia</name>
    <dbReference type="NCBI Taxonomy" id="2585812"/>
    <lineage>
        <taxon>Eukaryota</taxon>
        <taxon>Metazoa</taxon>
        <taxon>Chordata</taxon>
        <taxon>Craniata</taxon>
        <taxon>Vertebrata</taxon>
        <taxon>Euteleostomi</taxon>
        <taxon>Archelosauria</taxon>
        <taxon>Archosauria</taxon>
        <taxon>Dinosauria</taxon>
        <taxon>Saurischia</taxon>
        <taxon>Theropoda</taxon>
        <taxon>Coelurosauria</taxon>
        <taxon>Aves</taxon>
        <taxon>Neognathae</taxon>
        <taxon>Neoaves</taxon>
        <taxon>Telluraves</taxon>
        <taxon>Australaves</taxon>
        <taxon>Passeriformes</taxon>
        <taxon>Passeroidea</taxon>
        <taxon>Nectariniidae</taxon>
        <taxon>Leptocoma</taxon>
    </lineage>
</organism>
<evidence type="ECO:0000256" key="4">
    <source>
        <dbReference type="ARBA" id="ARBA00022833"/>
    </source>
</evidence>
<reference evidence="8 9" key="1">
    <citation type="submission" date="2019-09" db="EMBL/GenBank/DDBJ databases">
        <title>Bird 10,000 Genomes (B10K) Project - Family phase.</title>
        <authorList>
            <person name="Zhang G."/>
        </authorList>
    </citation>
    <scope>NUCLEOTIDE SEQUENCE [LARGE SCALE GENOMIC DNA]</scope>
    <source>
        <strain evidence="8">B10K-DU-001-35</strain>
        <tissue evidence="8">Muscle</tissue>
    </source>
</reference>
<keyword evidence="9" id="KW-1185">Reference proteome</keyword>
<dbReference type="SUPFAM" id="SSF57667">
    <property type="entry name" value="beta-beta-alpha zinc fingers"/>
    <property type="match status" value="1"/>
</dbReference>
<feature type="domain" description="C2H2-type" evidence="7">
    <location>
        <begin position="56"/>
        <end position="75"/>
    </location>
</feature>
<evidence type="ECO:0000256" key="2">
    <source>
        <dbReference type="ARBA" id="ARBA00022737"/>
    </source>
</evidence>
<dbReference type="PROSITE" id="PS50157">
    <property type="entry name" value="ZINC_FINGER_C2H2_2"/>
    <property type="match status" value="2"/>
</dbReference>
<keyword evidence="4" id="KW-0862">Zinc</keyword>
<evidence type="ECO:0000313" key="9">
    <source>
        <dbReference type="Proteomes" id="UP000558164"/>
    </source>
</evidence>
<dbReference type="Pfam" id="PF00096">
    <property type="entry name" value="zf-C2H2"/>
    <property type="match status" value="2"/>
</dbReference>
<dbReference type="FunFam" id="3.30.160.60:FF:002061">
    <property type="entry name" value="Uncharacterized protein"/>
    <property type="match status" value="1"/>
</dbReference>
<dbReference type="InterPro" id="IPR013087">
    <property type="entry name" value="Znf_C2H2_type"/>
</dbReference>
<name>A0A7L0UZM8_9PASE</name>
<evidence type="ECO:0000256" key="1">
    <source>
        <dbReference type="ARBA" id="ARBA00022723"/>
    </source>
</evidence>
<dbReference type="PANTHER" id="PTHR23226">
    <property type="entry name" value="ZINC FINGER AND SCAN DOMAIN-CONTAINING"/>
    <property type="match status" value="1"/>
</dbReference>
<dbReference type="FunFam" id="3.30.160.60:FF:000446">
    <property type="entry name" value="Zinc finger protein"/>
    <property type="match status" value="1"/>
</dbReference>
<evidence type="ECO:0000256" key="3">
    <source>
        <dbReference type="ARBA" id="ARBA00022771"/>
    </source>
</evidence>
<proteinExistence type="predicted"/>
<feature type="non-terminal residue" evidence="8">
    <location>
        <position position="75"/>
    </location>
</feature>
<dbReference type="GO" id="GO:0000981">
    <property type="term" value="F:DNA-binding transcription factor activity, RNA polymerase II-specific"/>
    <property type="evidence" value="ECO:0007669"/>
    <property type="project" value="TreeGrafter"/>
</dbReference>
<dbReference type="Gene3D" id="3.30.160.60">
    <property type="entry name" value="Classic Zinc Finger"/>
    <property type="match status" value="2"/>
</dbReference>
<evidence type="ECO:0000256" key="6">
    <source>
        <dbReference type="SAM" id="MobiDB-lite"/>
    </source>
</evidence>
<evidence type="ECO:0000313" key="8">
    <source>
        <dbReference type="EMBL" id="NXL72138.1"/>
    </source>
</evidence>
<dbReference type="GO" id="GO:0000978">
    <property type="term" value="F:RNA polymerase II cis-regulatory region sequence-specific DNA binding"/>
    <property type="evidence" value="ECO:0007669"/>
    <property type="project" value="TreeGrafter"/>
</dbReference>
<keyword evidence="1" id="KW-0479">Metal-binding</keyword>
<protein>
    <submittedName>
        <fullName evidence="8">ZN501 protein</fullName>
    </submittedName>
</protein>
<dbReference type="PANTHER" id="PTHR23226:SF377">
    <property type="entry name" value="ZINC FINGER AND SCAN DOMAIN-CONTAINING PROTEIN 20"/>
    <property type="match status" value="1"/>
</dbReference>
<dbReference type="GO" id="GO:0008270">
    <property type="term" value="F:zinc ion binding"/>
    <property type="evidence" value="ECO:0007669"/>
    <property type="project" value="UniProtKB-KW"/>
</dbReference>
<accession>A0A7L0UZM8</accession>
<comment type="caution">
    <text evidence="8">The sequence shown here is derived from an EMBL/GenBank/DDBJ whole genome shotgun (WGS) entry which is preliminary data.</text>
</comment>
<feature type="region of interest" description="Disordered" evidence="6">
    <location>
        <begin position="1"/>
        <end position="24"/>
    </location>
</feature>
<dbReference type="AlphaFoldDB" id="A0A7L0UZM8"/>
<feature type="non-terminal residue" evidence="8">
    <location>
        <position position="1"/>
    </location>
</feature>
<gene>
    <name evidence="8" type="primary">Znf501</name>
    <name evidence="8" type="ORF">LEPASP_R11814</name>
</gene>
<dbReference type="EMBL" id="VXAX01001916">
    <property type="protein sequence ID" value="NXL72138.1"/>
    <property type="molecule type" value="Genomic_DNA"/>
</dbReference>
<dbReference type="Proteomes" id="UP000558164">
    <property type="component" value="Unassembled WGS sequence"/>
</dbReference>
<sequence length="75" mass="8769">ERATLGQGGSQSSELGVHEQPQDGEKLHKCLECEKSFRWRSHLLAHLRVPKGERSYECGECGKRYRHDSHFFYHQ</sequence>
<evidence type="ECO:0000259" key="7">
    <source>
        <dbReference type="PROSITE" id="PS50157"/>
    </source>
</evidence>